<dbReference type="InterPro" id="IPR036938">
    <property type="entry name" value="PAP2/HPO_sf"/>
</dbReference>
<dbReference type="Gene3D" id="1.10.606.10">
    <property type="entry name" value="Vanadium-containing Chloroperoxidase, domain 2"/>
    <property type="match status" value="1"/>
</dbReference>
<feature type="domain" description="Vanadium chloroperoxidase N-terminal" evidence="2">
    <location>
        <begin position="4"/>
        <end position="155"/>
    </location>
</feature>
<dbReference type="SUPFAM" id="SSF48317">
    <property type="entry name" value="Acid phosphatase/Vanadium-dependent haloperoxidase"/>
    <property type="match status" value="1"/>
</dbReference>
<dbReference type="CDD" id="cd03398">
    <property type="entry name" value="PAP2_haloperoxidase"/>
    <property type="match status" value="1"/>
</dbReference>
<dbReference type="InterPro" id="IPR052559">
    <property type="entry name" value="V-haloperoxidase"/>
</dbReference>
<sequence>MDNLLIWNAVALEANRVSHTNGKNEQTGPTLSSRALAIVHLALHDTYVAIKNPATWAPYLPEPAGAPANTAANLQLAMAGAAFTTLNTLYPAQKVYFDEQLHVLKGDRTTVAHKYGEKVARAIWQDRKFDPGASAGSYVPKSARNAHQPDPDNPTQGYHGPIYGAAAKGFAITERHELAAPHNDDAAYLAALKQVRYKGAKPDRMGTLPDSDTVEPYALPMTKRTPEETLIGLFWGYDGAPELGTPPRLYNQIIRKIAVAKGNTEAENVQLFTLVNVAMADAGILAWDQKYVHEFCRPVIGIRHYDKSSDPGSGHANGAISPEADPFWLPLGAPASNTANATVTVPQTTFPYSVTQTAYTKNFTPNFPAYPSGHATFGAAALHMTRLFYGPAEGGVSLPAAGTGNAVAQDTLLNALMDPDMPTEPIYFVSEEMNGATKNNDGEVRPLHRRQFNSLWDMILENGISRVYLGVHWVFDAFDIDENNPGQPVFSNDPTQRIGGIPLGLTIAEDIYRHRDGKGVRKSTVGRRI</sequence>
<comment type="caution">
    <text evidence="3">The sequence shown here is derived from an EMBL/GenBank/DDBJ whole genome shotgun (WGS) entry which is preliminary data.</text>
</comment>
<dbReference type="Proteomes" id="UP000664628">
    <property type="component" value="Unassembled WGS sequence"/>
</dbReference>
<dbReference type="PANTHER" id="PTHR34599:SF1">
    <property type="entry name" value="PHOSPHATIDIC ACID PHOSPHATASE TYPE 2_HALOPEROXIDASE DOMAIN-CONTAINING PROTEIN"/>
    <property type="match status" value="1"/>
</dbReference>
<evidence type="ECO:0000313" key="3">
    <source>
        <dbReference type="EMBL" id="MBO0952358.1"/>
    </source>
</evidence>
<organism evidence="3 4">
    <name type="scientific">Fibrella forsythiae</name>
    <dbReference type="NCBI Taxonomy" id="2817061"/>
    <lineage>
        <taxon>Bacteria</taxon>
        <taxon>Pseudomonadati</taxon>
        <taxon>Bacteroidota</taxon>
        <taxon>Cytophagia</taxon>
        <taxon>Cytophagales</taxon>
        <taxon>Spirosomataceae</taxon>
        <taxon>Fibrella</taxon>
    </lineage>
</organism>
<gene>
    <name evidence="3" type="ORF">J2I46_27495</name>
</gene>
<proteinExistence type="predicted"/>
<dbReference type="RefSeq" id="WP_207332312.1">
    <property type="nucleotide sequence ID" value="NZ_JAFMYW010000011.1"/>
</dbReference>
<dbReference type="InterPro" id="IPR016119">
    <property type="entry name" value="Br/Cl_peroxidase_C"/>
</dbReference>
<evidence type="ECO:0000256" key="1">
    <source>
        <dbReference type="SAM" id="MobiDB-lite"/>
    </source>
</evidence>
<dbReference type="InterPro" id="IPR041067">
    <property type="entry name" value="VCPO_N"/>
</dbReference>
<evidence type="ECO:0000259" key="2">
    <source>
        <dbReference type="Pfam" id="PF17897"/>
    </source>
</evidence>
<protein>
    <submittedName>
        <fullName evidence="3">Phosphatase PAP2 family protein</fullName>
    </submittedName>
</protein>
<name>A0ABS3JQT6_9BACT</name>
<feature type="region of interest" description="Disordered" evidence="1">
    <location>
        <begin position="135"/>
        <end position="159"/>
    </location>
</feature>
<dbReference type="Gene3D" id="1.20.144.10">
    <property type="entry name" value="Phosphatidic acid phosphatase type 2/haloperoxidase"/>
    <property type="match status" value="1"/>
</dbReference>
<dbReference type="PANTHER" id="PTHR34599">
    <property type="entry name" value="PEROXIDASE-RELATED"/>
    <property type="match status" value="1"/>
</dbReference>
<dbReference type="Pfam" id="PF17897">
    <property type="entry name" value="VCPO_N"/>
    <property type="match status" value="1"/>
</dbReference>
<evidence type="ECO:0000313" key="4">
    <source>
        <dbReference type="Proteomes" id="UP000664628"/>
    </source>
</evidence>
<accession>A0ABS3JQT6</accession>
<reference evidence="3 4" key="1">
    <citation type="submission" date="2021-03" db="EMBL/GenBank/DDBJ databases">
        <title>Fibrella sp. HMF5405 genome sequencing and assembly.</title>
        <authorList>
            <person name="Kang H."/>
            <person name="Kim H."/>
            <person name="Bae S."/>
            <person name="Joh K."/>
        </authorList>
    </citation>
    <scope>NUCLEOTIDE SEQUENCE [LARGE SCALE GENOMIC DNA]</scope>
    <source>
        <strain evidence="3 4">HMF5405</strain>
    </source>
</reference>
<keyword evidence="4" id="KW-1185">Reference proteome</keyword>
<dbReference type="EMBL" id="JAFMYW010000011">
    <property type="protein sequence ID" value="MBO0952358.1"/>
    <property type="molecule type" value="Genomic_DNA"/>
</dbReference>